<protein>
    <submittedName>
        <fullName evidence="1">Uncharacterized protein</fullName>
    </submittedName>
</protein>
<organism evidence="1 2">
    <name type="scientific">Lepidopterella palustris CBS 459.81</name>
    <dbReference type="NCBI Taxonomy" id="1314670"/>
    <lineage>
        <taxon>Eukaryota</taxon>
        <taxon>Fungi</taxon>
        <taxon>Dikarya</taxon>
        <taxon>Ascomycota</taxon>
        <taxon>Pezizomycotina</taxon>
        <taxon>Dothideomycetes</taxon>
        <taxon>Pleosporomycetidae</taxon>
        <taxon>Mytilinidiales</taxon>
        <taxon>Argynnaceae</taxon>
        <taxon>Lepidopterella</taxon>
    </lineage>
</organism>
<proteinExistence type="predicted"/>
<sequence>MSLAWQVNVDSLLQIGFSAGDIAVLAGAGRAIVTWLTAKFKDAALFEYLCVDADTLIERTGLVDTTELKDRWGKDLKLFLDGKCRQYRNKAPATTELGKYLNCISAGLWVGCG</sequence>
<dbReference type="Proteomes" id="UP000250266">
    <property type="component" value="Unassembled WGS sequence"/>
</dbReference>
<dbReference type="OrthoDB" id="5232280at2759"/>
<name>A0A8E2JGC6_9PEZI</name>
<accession>A0A8E2JGC6</accession>
<gene>
    <name evidence="1" type="ORF">K432DRAFT_424848</name>
</gene>
<evidence type="ECO:0000313" key="2">
    <source>
        <dbReference type="Proteomes" id="UP000250266"/>
    </source>
</evidence>
<dbReference type="EMBL" id="KV744916">
    <property type="protein sequence ID" value="OCK81569.1"/>
    <property type="molecule type" value="Genomic_DNA"/>
</dbReference>
<evidence type="ECO:0000313" key="1">
    <source>
        <dbReference type="EMBL" id="OCK81569.1"/>
    </source>
</evidence>
<keyword evidence="2" id="KW-1185">Reference proteome</keyword>
<dbReference type="AlphaFoldDB" id="A0A8E2JGC6"/>
<reference evidence="1 2" key="1">
    <citation type="journal article" date="2016" name="Nat. Commun.">
        <title>Ectomycorrhizal ecology is imprinted in the genome of the dominant symbiotic fungus Cenococcum geophilum.</title>
        <authorList>
            <consortium name="DOE Joint Genome Institute"/>
            <person name="Peter M."/>
            <person name="Kohler A."/>
            <person name="Ohm R.A."/>
            <person name="Kuo A."/>
            <person name="Krutzmann J."/>
            <person name="Morin E."/>
            <person name="Arend M."/>
            <person name="Barry K.W."/>
            <person name="Binder M."/>
            <person name="Choi C."/>
            <person name="Clum A."/>
            <person name="Copeland A."/>
            <person name="Grisel N."/>
            <person name="Haridas S."/>
            <person name="Kipfer T."/>
            <person name="LaButti K."/>
            <person name="Lindquist E."/>
            <person name="Lipzen A."/>
            <person name="Maire R."/>
            <person name="Meier B."/>
            <person name="Mihaltcheva S."/>
            <person name="Molinier V."/>
            <person name="Murat C."/>
            <person name="Poggeler S."/>
            <person name="Quandt C.A."/>
            <person name="Sperisen C."/>
            <person name="Tritt A."/>
            <person name="Tisserant E."/>
            <person name="Crous P.W."/>
            <person name="Henrissat B."/>
            <person name="Nehls U."/>
            <person name="Egli S."/>
            <person name="Spatafora J.W."/>
            <person name="Grigoriev I.V."/>
            <person name="Martin F.M."/>
        </authorList>
    </citation>
    <scope>NUCLEOTIDE SEQUENCE [LARGE SCALE GENOMIC DNA]</scope>
    <source>
        <strain evidence="1 2">CBS 459.81</strain>
    </source>
</reference>